<dbReference type="PANTHER" id="PTHR44006">
    <property type="entry name" value="U5 SMALL NUCLEAR RIBONUCLEOPROTEIN 40 KDA PROTEIN"/>
    <property type="match status" value="1"/>
</dbReference>
<gene>
    <name evidence="12" type="ORF">CAUJ_LOCUS1124</name>
</gene>
<evidence type="ECO:0000256" key="10">
    <source>
        <dbReference type="ARBA" id="ARBA00075772"/>
    </source>
</evidence>
<comment type="subunit">
    <text evidence="8">Component of the pre-catalytic and catalytic spliceosome complexes. Component of the postcatalytic spliceosome P complex. Part of the U5 snRNP complex. Interacts with PRPF8. Component of the U4/U6-U5 tri-snRNP complex composed of the U4, U6 and U5 snRNAs and at least PRPF3, PRPF4, PRPF6, PRPF8, PRPF31, SNRNP200, TXNL4A, WDR57, SNRNP40, DDX23, CD2BP2, PPIH, SNU13, EFTUD2, SART1 and USP39. Component of the minor spliceosome, which splices U12-type introns.</text>
</comment>
<evidence type="ECO:0000256" key="4">
    <source>
        <dbReference type="ARBA" id="ARBA00022737"/>
    </source>
</evidence>
<evidence type="ECO:0000256" key="1">
    <source>
        <dbReference type="ARBA" id="ARBA00004123"/>
    </source>
</evidence>
<evidence type="ECO:0000256" key="6">
    <source>
        <dbReference type="ARBA" id="ARBA00023242"/>
    </source>
</evidence>
<feature type="repeat" description="WD" evidence="11">
    <location>
        <begin position="263"/>
        <end position="293"/>
    </location>
</feature>
<dbReference type="GO" id="GO:0000375">
    <property type="term" value="P:RNA splicing, via transesterification reactions"/>
    <property type="evidence" value="ECO:0007669"/>
    <property type="project" value="UniProtKB-ARBA"/>
</dbReference>
<dbReference type="InterPro" id="IPR052234">
    <property type="entry name" value="U5_snRNP_Component"/>
</dbReference>
<feature type="repeat" description="WD" evidence="11">
    <location>
        <begin position="202"/>
        <end position="237"/>
    </location>
</feature>
<dbReference type="PROSITE" id="PS00678">
    <property type="entry name" value="WD_REPEATS_1"/>
    <property type="match status" value="3"/>
</dbReference>
<sequence length="334" mass="37308">MALVQAQHMSLASSMRGDSIPRISNLQAPIMLLNGHEGEIYTAQFSNDGTCMASAGYDMQIFLWNVYGDCENFSVFKGHRGAVMDVKFNTDSSLLISASTDKTVRVWDMETGQCARKLKSHTDIVNAVHGSRRGNLMIASTGDDGTIRIHDMRKKEPVKLYENRFQQMAVTFNDASDQVIVGGIDNQIKVWDLRRDTVSHTLTGHKDTITSLSLSPNGNFILSNSMDCSLRQWDVRSFVVGNRQINAFYGHQHNFEKNLLKCSWSADGTHISAGSADRYVYIWEVSTRKILYKLPGHHGSVNATDFHPKEPIILSAGSDKRLFLGEVVMSSVFH</sequence>
<dbReference type="PROSITE" id="PS50294">
    <property type="entry name" value="WD_REPEATS_REGION"/>
    <property type="match status" value="3"/>
</dbReference>
<keyword evidence="5" id="KW-0508">mRNA splicing</keyword>
<evidence type="ECO:0000313" key="12">
    <source>
        <dbReference type="EMBL" id="CAD6185205.1"/>
    </source>
</evidence>
<dbReference type="PANTHER" id="PTHR44006:SF1">
    <property type="entry name" value="U5 SMALL NUCLEAR RIBONUCLEOPROTEIN 40 KDA PROTEIN"/>
    <property type="match status" value="1"/>
</dbReference>
<dbReference type="GO" id="GO:0071013">
    <property type="term" value="C:catalytic step 2 spliceosome"/>
    <property type="evidence" value="ECO:0007669"/>
    <property type="project" value="TreeGrafter"/>
</dbReference>
<dbReference type="InterPro" id="IPR001680">
    <property type="entry name" value="WD40_rpt"/>
</dbReference>
<evidence type="ECO:0000256" key="5">
    <source>
        <dbReference type="ARBA" id="ARBA00023187"/>
    </source>
</evidence>
<dbReference type="PROSITE" id="PS50082">
    <property type="entry name" value="WD_REPEATS_2"/>
    <property type="match status" value="5"/>
</dbReference>
<dbReference type="OrthoDB" id="1068471at2759"/>
<evidence type="ECO:0000256" key="2">
    <source>
        <dbReference type="ARBA" id="ARBA00022574"/>
    </source>
</evidence>
<keyword evidence="2 11" id="KW-0853">WD repeat</keyword>
<dbReference type="SMART" id="SM00320">
    <property type="entry name" value="WD40"/>
    <property type="match status" value="7"/>
</dbReference>
<dbReference type="FunFam" id="2.130.10.10:FF:000229">
    <property type="entry name" value="Small nuclear ribonucleoprotein U5 subunit 40"/>
    <property type="match status" value="1"/>
</dbReference>
<dbReference type="InterPro" id="IPR020472">
    <property type="entry name" value="WD40_PAC1"/>
</dbReference>
<feature type="repeat" description="WD" evidence="11">
    <location>
        <begin position="76"/>
        <end position="117"/>
    </location>
</feature>
<evidence type="ECO:0000256" key="11">
    <source>
        <dbReference type="PROSITE-ProRule" id="PRU00221"/>
    </source>
</evidence>
<keyword evidence="6" id="KW-0539">Nucleus</keyword>
<dbReference type="InterPro" id="IPR019775">
    <property type="entry name" value="WD40_repeat_CS"/>
</dbReference>
<keyword evidence="13" id="KW-1185">Reference proteome</keyword>
<dbReference type="InterPro" id="IPR036322">
    <property type="entry name" value="WD40_repeat_dom_sf"/>
</dbReference>
<comment type="function">
    <text evidence="7">Required for pre-mRNA splicing as component of the activated spliceosome. Component of the U5 small nuclear ribonucleoprotein (snRNP) complex and the U4/U6-U5 tri-snRNP complex, building blocks of the spliceosome. As a component of the minor spliceosome, involved in the splicing of U12-type introns in pre-mRNAs.</text>
</comment>
<protein>
    <recommendedName>
        <fullName evidence="9">U5 small nuclear ribonucleoprotein 40 kDa protein</fullName>
    </recommendedName>
    <alternativeName>
        <fullName evidence="10">WD repeat-containing protein 57</fullName>
    </alternativeName>
</protein>
<evidence type="ECO:0000256" key="7">
    <source>
        <dbReference type="ARBA" id="ARBA00057342"/>
    </source>
</evidence>
<feature type="repeat" description="WD" evidence="11">
    <location>
        <begin position="33"/>
        <end position="66"/>
    </location>
</feature>
<dbReference type="GO" id="GO:0005682">
    <property type="term" value="C:U5 snRNP"/>
    <property type="evidence" value="ECO:0007669"/>
    <property type="project" value="UniProtKB-ARBA"/>
</dbReference>
<keyword evidence="3" id="KW-0507">mRNA processing</keyword>
<evidence type="ECO:0000313" key="13">
    <source>
        <dbReference type="Proteomes" id="UP000835052"/>
    </source>
</evidence>
<dbReference type="EMBL" id="CAJGYM010000002">
    <property type="protein sequence ID" value="CAD6185205.1"/>
    <property type="molecule type" value="Genomic_DNA"/>
</dbReference>
<dbReference type="SUPFAM" id="SSF50978">
    <property type="entry name" value="WD40 repeat-like"/>
    <property type="match status" value="1"/>
</dbReference>
<dbReference type="PRINTS" id="PR00320">
    <property type="entry name" value="GPROTEINBRPT"/>
</dbReference>
<dbReference type="Gene3D" id="2.130.10.10">
    <property type="entry name" value="YVTN repeat-like/Quinoprotein amine dehydrogenase"/>
    <property type="match status" value="1"/>
</dbReference>
<keyword evidence="4" id="KW-0677">Repeat</keyword>
<organism evidence="12 13">
    <name type="scientific">Caenorhabditis auriculariae</name>
    <dbReference type="NCBI Taxonomy" id="2777116"/>
    <lineage>
        <taxon>Eukaryota</taxon>
        <taxon>Metazoa</taxon>
        <taxon>Ecdysozoa</taxon>
        <taxon>Nematoda</taxon>
        <taxon>Chromadorea</taxon>
        <taxon>Rhabditida</taxon>
        <taxon>Rhabditina</taxon>
        <taxon>Rhabditomorpha</taxon>
        <taxon>Rhabditoidea</taxon>
        <taxon>Rhabditidae</taxon>
        <taxon>Peloderinae</taxon>
        <taxon>Caenorhabditis</taxon>
    </lineage>
</organism>
<evidence type="ECO:0000256" key="8">
    <source>
        <dbReference type="ARBA" id="ARBA00064268"/>
    </source>
</evidence>
<dbReference type="InterPro" id="IPR015943">
    <property type="entry name" value="WD40/YVTN_repeat-like_dom_sf"/>
</dbReference>
<dbReference type="CDD" id="cd00200">
    <property type="entry name" value="WD40"/>
    <property type="match status" value="1"/>
</dbReference>
<feature type="repeat" description="WD" evidence="11">
    <location>
        <begin position="169"/>
        <end position="201"/>
    </location>
</feature>
<comment type="subcellular location">
    <subcellularLocation>
        <location evidence="1">Nucleus</location>
    </subcellularLocation>
</comment>
<dbReference type="GO" id="GO:0006397">
    <property type="term" value="P:mRNA processing"/>
    <property type="evidence" value="ECO:0007669"/>
    <property type="project" value="UniProtKB-KW"/>
</dbReference>
<dbReference type="AlphaFoldDB" id="A0A8S1GNL7"/>
<dbReference type="GO" id="GO:0003723">
    <property type="term" value="F:RNA binding"/>
    <property type="evidence" value="ECO:0007669"/>
    <property type="project" value="TreeGrafter"/>
</dbReference>
<comment type="caution">
    <text evidence="12">The sequence shown here is derived from an EMBL/GenBank/DDBJ whole genome shotgun (WGS) entry which is preliminary data.</text>
</comment>
<name>A0A8S1GNL7_9PELO</name>
<reference evidence="12" key="1">
    <citation type="submission" date="2020-10" db="EMBL/GenBank/DDBJ databases">
        <authorList>
            <person name="Kikuchi T."/>
        </authorList>
    </citation>
    <scope>NUCLEOTIDE SEQUENCE</scope>
    <source>
        <strain evidence="12">NKZ352</strain>
    </source>
</reference>
<evidence type="ECO:0000256" key="3">
    <source>
        <dbReference type="ARBA" id="ARBA00022664"/>
    </source>
</evidence>
<dbReference type="Pfam" id="PF00400">
    <property type="entry name" value="WD40"/>
    <property type="match status" value="7"/>
</dbReference>
<evidence type="ECO:0000256" key="9">
    <source>
        <dbReference type="ARBA" id="ARBA00073554"/>
    </source>
</evidence>
<accession>A0A8S1GNL7</accession>
<proteinExistence type="predicted"/>
<dbReference type="Proteomes" id="UP000835052">
    <property type="component" value="Unassembled WGS sequence"/>
</dbReference>